<dbReference type="NCBIfam" id="TIGR00377">
    <property type="entry name" value="ant_ant_sig"/>
    <property type="match status" value="1"/>
</dbReference>
<dbReference type="Gene3D" id="3.30.750.24">
    <property type="entry name" value="STAS domain"/>
    <property type="match status" value="1"/>
</dbReference>
<gene>
    <name evidence="4" type="ordered locus">Tresu_0615</name>
</gene>
<dbReference type="CDD" id="cd07043">
    <property type="entry name" value="STAS_anti-anti-sigma_factors"/>
    <property type="match status" value="1"/>
</dbReference>
<dbReference type="InterPro" id="IPR002645">
    <property type="entry name" value="STAS_dom"/>
</dbReference>
<organism evidence="4 5">
    <name type="scientific">Treponema succinifaciens (strain ATCC 33096 / DSM 2489 / 6091)</name>
    <dbReference type="NCBI Taxonomy" id="869209"/>
    <lineage>
        <taxon>Bacteria</taxon>
        <taxon>Pseudomonadati</taxon>
        <taxon>Spirochaetota</taxon>
        <taxon>Spirochaetia</taxon>
        <taxon>Spirochaetales</taxon>
        <taxon>Treponemataceae</taxon>
        <taxon>Treponema</taxon>
    </lineage>
</organism>
<dbReference type="PANTHER" id="PTHR33495">
    <property type="entry name" value="ANTI-SIGMA FACTOR ANTAGONIST TM_1081-RELATED-RELATED"/>
    <property type="match status" value="1"/>
</dbReference>
<feature type="domain" description="STAS" evidence="3">
    <location>
        <begin position="13"/>
        <end position="110"/>
    </location>
</feature>
<accession>F2NUJ3</accession>
<dbReference type="InterPro" id="IPR036513">
    <property type="entry name" value="STAS_dom_sf"/>
</dbReference>
<protein>
    <recommendedName>
        <fullName evidence="2">Anti-sigma factor antagonist</fullName>
    </recommendedName>
</protein>
<dbReference type="AlphaFoldDB" id="F2NUJ3"/>
<dbReference type="PROSITE" id="PS50801">
    <property type="entry name" value="STAS"/>
    <property type="match status" value="1"/>
</dbReference>
<reference evidence="5" key="2">
    <citation type="submission" date="2011-04" db="EMBL/GenBank/DDBJ databases">
        <title>The complete genome of chromosome of Treponema succinifaciens DSM 2489.</title>
        <authorList>
            <person name="Lucas S."/>
            <person name="Copeland A."/>
            <person name="Lapidus A."/>
            <person name="Bruce D."/>
            <person name="Goodwin L."/>
            <person name="Pitluck S."/>
            <person name="Peters L."/>
            <person name="Kyrpides N."/>
            <person name="Mavromatis K."/>
            <person name="Ivanova N."/>
            <person name="Ovchinnikova G."/>
            <person name="Teshima H."/>
            <person name="Detter J.C."/>
            <person name="Tapia R."/>
            <person name="Han C."/>
            <person name="Land M."/>
            <person name="Hauser L."/>
            <person name="Markowitz V."/>
            <person name="Cheng J.-F."/>
            <person name="Hugenholtz P."/>
            <person name="Woyke T."/>
            <person name="Wu D."/>
            <person name="Gronow S."/>
            <person name="Wellnitz S."/>
            <person name="Brambilla E."/>
            <person name="Klenk H.-P."/>
            <person name="Eisen J.A."/>
        </authorList>
    </citation>
    <scope>NUCLEOTIDE SEQUENCE [LARGE SCALE GENOMIC DNA]</scope>
    <source>
        <strain evidence="5">ATCC 33096 / DSM 2489 / 6091</strain>
    </source>
</reference>
<dbReference type="eggNOG" id="COG1366">
    <property type="taxonomic scope" value="Bacteria"/>
</dbReference>
<dbReference type="RefSeq" id="WP_013700863.1">
    <property type="nucleotide sequence ID" value="NC_015385.1"/>
</dbReference>
<dbReference type="KEGG" id="tsu:Tresu_0615"/>
<dbReference type="OrthoDB" id="360941at2"/>
<reference evidence="4 5" key="1">
    <citation type="journal article" date="2011" name="Stand. Genomic Sci.">
        <title>Complete genome sequence of Treponema succinifaciens type strain (6091).</title>
        <authorList>
            <person name="Han C."/>
            <person name="Gronow S."/>
            <person name="Teshima H."/>
            <person name="Lapidus A."/>
            <person name="Nolan M."/>
            <person name="Lucas S."/>
            <person name="Hammon N."/>
            <person name="Deshpande S."/>
            <person name="Cheng J.F."/>
            <person name="Zeytun A."/>
            <person name="Tapia R."/>
            <person name="Goodwin L."/>
            <person name="Pitluck S."/>
            <person name="Liolios K."/>
            <person name="Pagani I."/>
            <person name="Ivanova N."/>
            <person name="Mavromatis K."/>
            <person name="Mikhailova N."/>
            <person name="Huntemann M."/>
            <person name="Pati A."/>
            <person name="Chen A."/>
            <person name="Palaniappan K."/>
            <person name="Land M."/>
            <person name="Hauser L."/>
            <person name="Brambilla E.M."/>
            <person name="Rohde M."/>
            <person name="Goker M."/>
            <person name="Woyke T."/>
            <person name="Bristow J."/>
            <person name="Eisen J.A."/>
            <person name="Markowitz V."/>
            <person name="Hugenholtz P."/>
            <person name="Kyrpides N.C."/>
            <person name="Klenk H.P."/>
            <person name="Detter J.C."/>
        </authorList>
    </citation>
    <scope>NUCLEOTIDE SEQUENCE [LARGE SCALE GENOMIC DNA]</scope>
    <source>
        <strain evidence="5">ATCC 33096 / DSM 2489 / 6091</strain>
    </source>
</reference>
<evidence type="ECO:0000313" key="4">
    <source>
        <dbReference type="EMBL" id="AEB13556.1"/>
    </source>
</evidence>
<dbReference type="GeneID" id="302997816"/>
<evidence type="ECO:0000256" key="2">
    <source>
        <dbReference type="RuleBase" id="RU003749"/>
    </source>
</evidence>
<dbReference type="InterPro" id="IPR003658">
    <property type="entry name" value="Anti-sigma_ant"/>
</dbReference>
<proteinExistence type="inferred from homology"/>
<comment type="similarity">
    <text evidence="1 2">Belongs to the anti-sigma-factor antagonist family.</text>
</comment>
<dbReference type="Proteomes" id="UP000006852">
    <property type="component" value="Chromosome"/>
</dbReference>
<evidence type="ECO:0000313" key="5">
    <source>
        <dbReference type="Proteomes" id="UP000006852"/>
    </source>
</evidence>
<dbReference type="HOGENOM" id="CLU_115403_14_1_12"/>
<dbReference type="GO" id="GO:0043856">
    <property type="term" value="F:anti-sigma factor antagonist activity"/>
    <property type="evidence" value="ECO:0007669"/>
    <property type="project" value="InterPro"/>
</dbReference>
<dbReference type="SUPFAM" id="SSF52091">
    <property type="entry name" value="SpoIIaa-like"/>
    <property type="match status" value="1"/>
</dbReference>
<dbReference type="Pfam" id="PF01740">
    <property type="entry name" value="STAS"/>
    <property type="match status" value="1"/>
</dbReference>
<dbReference type="EMBL" id="CP002631">
    <property type="protein sequence ID" value="AEB13556.1"/>
    <property type="molecule type" value="Genomic_DNA"/>
</dbReference>
<keyword evidence="5" id="KW-1185">Reference proteome</keyword>
<evidence type="ECO:0000256" key="1">
    <source>
        <dbReference type="ARBA" id="ARBA00009013"/>
    </source>
</evidence>
<sequence length="110" mass="12210">MNQLALKEKIGVNYMLLELTGTLDSYTITELQEKLFEYIADTNVVLDSSQIIQVDSSGVGLILAGHNDAESSGTKLFIMNPSEPVKRALERTGFFDMFHIIHSVTEVSDD</sequence>
<dbReference type="STRING" id="869209.Tresu_0615"/>
<name>F2NUJ3_TRES6</name>
<evidence type="ECO:0000259" key="3">
    <source>
        <dbReference type="PROSITE" id="PS50801"/>
    </source>
</evidence>